<evidence type="ECO:0000313" key="1">
    <source>
        <dbReference type="EMBL" id="MCE2594539.1"/>
    </source>
</evidence>
<proteinExistence type="predicted"/>
<comment type="caution">
    <text evidence="1">The sequence shown here is derived from an EMBL/GenBank/DDBJ whole genome shotgun (WGS) entry which is preliminary data.</text>
</comment>
<keyword evidence="2" id="KW-1185">Reference proteome</keyword>
<evidence type="ECO:0008006" key="3">
    <source>
        <dbReference type="Google" id="ProtNLM"/>
    </source>
</evidence>
<dbReference type="RefSeq" id="WP_233052076.1">
    <property type="nucleotide sequence ID" value="NZ_JAIMJA010000005.1"/>
</dbReference>
<dbReference type="Proteomes" id="UP001201273">
    <property type="component" value="Unassembled WGS sequence"/>
</dbReference>
<reference evidence="1 2" key="1">
    <citation type="journal article" date="2022" name="Environ. Microbiol. Rep.">
        <title>Eco-phylogenetic analyses reveal divergent evolution of vitamin B12 metabolism in the marine bacterial family 'Psychromonadaceae'.</title>
        <authorList>
            <person name="Jin X."/>
            <person name="Yang Y."/>
            <person name="Cao H."/>
            <person name="Gao B."/>
            <person name="Zhao Z."/>
        </authorList>
    </citation>
    <scope>NUCLEOTIDE SEQUENCE [LARGE SCALE GENOMIC DNA]</scope>
    <source>
        <strain evidence="1 2">MKS20</strain>
    </source>
</reference>
<gene>
    <name evidence="1" type="ORF">K6Y31_06900</name>
</gene>
<organism evidence="1 2">
    <name type="scientific">Motilimonas cestriensis</name>
    <dbReference type="NCBI Taxonomy" id="2742685"/>
    <lineage>
        <taxon>Bacteria</taxon>
        <taxon>Pseudomonadati</taxon>
        <taxon>Pseudomonadota</taxon>
        <taxon>Gammaproteobacteria</taxon>
        <taxon>Alteromonadales</taxon>
        <taxon>Alteromonadales genera incertae sedis</taxon>
        <taxon>Motilimonas</taxon>
    </lineage>
</organism>
<dbReference type="EMBL" id="JAIMJA010000005">
    <property type="protein sequence ID" value="MCE2594539.1"/>
    <property type="molecule type" value="Genomic_DNA"/>
</dbReference>
<accession>A0ABS8W6D0</accession>
<name>A0ABS8W6D0_9GAMM</name>
<sequence>MTNIKLMMKQLIQLNYVIWLLYFLCSTAVATQLSFSQQDRILHYVWTDSEQTRHQVTVDTSQIQFTLTTFKRYSPKLMQQALQQQVMQWFQQQQITDVQLKRERVGLNYELQIIGSDPERVKEISNALRQQQNQAYQDYLTQHHFQMFKNFSNQWAIKPDHTAIALLSQADITPLANAFKPLIADKTEMEGTALLLSFIQSIPYSALGADNTQRGTGFSPPAQLLINNQGDCDSKVTLMASLMMQLYPKREAIMVIVPGHALIGIDLPKQGRQRSLTVQGRTYVLAEPTGPANFLLGEIDNASAVAIAQQQTRIERFIKPTLP</sequence>
<evidence type="ECO:0000313" key="2">
    <source>
        <dbReference type="Proteomes" id="UP001201273"/>
    </source>
</evidence>
<protein>
    <recommendedName>
        <fullName evidence="3">Transglutaminase domain-containing protein</fullName>
    </recommendedName>
</protein>